<dbReference type="PANTHER" id="PTHR23502:SF34">
    <property type="entry name" value="PROTEIN HOL1"/>
    <property type="match status" value="1"/>
</dbReference>
<evidence type="ECO:0000256" key="2">
    <source>
        <dbReference type="ARBA" id="ARBA00022692"/>
    </source>
</evidence>
<gene>
    <name evidence="7" type="ORF">Slin15195_G103470</name>
</gene>
<dbReference type="EMBL" id="CP099426">
    <property type="protein sequence ID" value="USW57028.1"/>
    <property type="molecule type" value="Genomic_DNA"/>
</dbReference>
<feature type="transmembrane region" description="Helical" evidence="5">
    <location>
        <begin position="212"/>
        <end position="232"/>
    </location>
</feature>
<protein>
    <submittedName>
        <fullName evidence="7">Major facilitator superfamily, MFS transporter superfamily</fullName>
    </submittedName>
</protein>
<feature type="transmembrane region" description="Helical" evidence="5">
    <location>
        <begin position="476"/>
        <end position="497"/>
    </location>
</feature>
<proteinExistence type="predicted"/>
<sequence length="525" mass="57449">MSAAMFRLKDGVHNLGSVRLRDSDGRRVLVPQPSSDPNDPLNWSRGYRYYQAVIVCLTMVMCNFLAAGPTVAIVETTIDFFGAGSDFTANLAKISFFFTATSLLQGLGNLAWMPLIVKWGRRPVYLASFTIYTATALWTGMARSYGNTLVARIFMGFAAGSGECLAPLTISDIFFLHERGTIMAAYTASLNFGVSIGIIVSGLVTMNLSYRYVYYVAAALIGLLTIVVFFTMPETSYARCTSHESSTLDEKPSAGITGAVVYPAEPARPSLKRTLRLYHGRLTDESIWTIFFRPIVMLALPPVLWATLVMSVTIGFLVAITSNFASAFQSVYGFADYQAGLCFIAGIIGSAFGMLFGGLASDWLADFSTRRNGGVRQPEFRLPAISIGLITALLALVLYGAGIESEWHWTVPKIALGLLSFSIAQTTNVSLVYIVDAYRPIAGETIVTQLAFKSAFGFLLSFYTNPWIDKAGYKSAFAAMAGIAAAVLLCWIPLFIYGKRVRHASLRWPLIAKYVQWDQDREVGE</sequence>
<keyword evidence="3 5" id="KW-1133">Transmembrane helix</keyword>
<feature type="transmembrane region" description="Helical" evidence="5">
    <location>
        <begin position="52"/>
        <end position="74"/>
    </location>
</feature>
<name>A0A9Q9B3V4_9PEZI</name>
<evidence type="ECO:0000256" key="1">
    <source>
        <dbReference type="ARBA" id="ARBA00004141"/>
    </source>
</evidence>
<dbReference type="GO" id="GO:0022857">
    <property type="term" value="F:transmembrane transporter activity"/>
    <property type="evidence" value="ECO:0007669"/>
    <property type="project" value="InterPro"/>
</dbReference>
<keyword evidence="8" id="KW-1185">Reference proteome</keyword>
<dbReference type="InterPro" id="IPR036259">
    <property type="entry name" value="MFS_trans_sf"/>
</dbReference>
<feature type="domain" description="Major facilitator superfamily (MFS) profile" evidence="6">
    <location>
        <begin position="55"/>
        <end position="502"/>
    </location>
</feature>
<dbReference type="GO" id="GO:0005886">
    <property type="term" value="C:plasma membrane"/>
    <property type="evidence" value="ECO:0007669"/>
    <property type="project" value="TreeGrafter"/>
</dbReference>
<dbReference type="PANTHER" id="PTHR23502">
    <property type="entry name" value="MAJOR FACILITATOR SUPERFAMILY"/>
    <property type="match status" value="1"/>
</dbReference>
<comment type="subcellular location">
    <subcellularLocation>
        <location evidence="1">Membrane</location>
        <topology evidence="1">Multi-pass membrane protein</topology>
    </subcellularLocation>
</comment>
<evidence type="ECO:0000259" key="6">
    <source>
        <dbReference type="PROSITE" id="PS50850"/>
    </source>
</evidence>
<dbReference type="InterPro" id="IPR011701">
    <property type="entry name" value="MFS"/>
</dbReference>
<accession>A0A9Q9B3V4</accession>
<feature type="transmembrane region" description="Helical" evidence="5">
    <location>
        <begin position="380"/>
        <end position="402"/>
    </location>
</feature>
<dbReference type="InterPro" id="IPR020846">
    <property type="entry name" value="MFS_dom"/>
</dbReference>
<evidence type="ECO:0000256" key="4">
    <source>
        <dbReference type="ARBA" id="ARBA00023136"/>
    </source>
</evidence>
<feature type="transmembrane region" description="Helical" evidence="5">
    <location>
        <begin position="337"/>
        <end position="359"/>
    </location>
</feature>
<reference evidence="7" key="1">
    <citation type="submission" date="2022-06" db="EMBL/GenBank/DDBJ databases">
        <title>Complete genome sequences of two strains of the flax pathogen Septoria linicola.</title>
        <authorList>
            <person name="Lapalu N."/>
            <person name="Simon A."/>
            <person name="Demenou B."/>
            <person name="Paumier D."/>
            <person name="Guillot M.-P."/>
            <person name="Gout L."/>
            <person name="Valade R."/>
        </authorList>
    </citation>
    <scope>NUCLEOTIDE SEQUENCE</scope>
    <source>
        <strain evidence="7">SE15195</strain>
    </source>
</reference>
<dbReference type="Proteomes" id="UP001056384">
    <property type="component" value="Chromosome 9"/>
</dbReference>
<evidence type="ECO:0000313" key="8">
    <source>
        <dbReference type="Proteomes" id="UP001056384"/>
    </source>
</evidence>
<feature type="transmembrane region" description="Helical" evidence="5">
    <location>
        <begin position="124"/>
        <end position="141"/>
    </location>
</feature>
<dbReference type="SUPFAM" id="SSF103473">
    <property type="entry name" value="MFS general substrate transporter"/>
    <property type="match status" value="1"/>
</dbReference>
<dbReference type="Pfam" id="PF07690">
    <property type="entry name" value="MFS_1"/>
    <property type="match status" value="1"/>
</dbReference>
<feature type="transmembrane region" description="Helical" evidence="5">
    <location>
        <begin position="414"/>
        <end position="434"/>
    </location>
</feature>
<feature type="transmembrane region" description="Helical" evidence="5">
    <location>
        <begin position="303"/>
        <end position="325"/>
    </location>
</feature>
<evidence type="ECO:0000256" key="5">
    <source>
        <dbReference type="SAM" id="Phobius"/>
    </source>
</evidence>
<feature type="transmembrane region" description="Helical" evidence="5">
    <location>
        <begin position="94"/>
        <end position="112"/>
    </location>
</feature>
<feature type="transmembrane region" description="Helical" evidence="5">
    <location>
        <begin position="183"/>
        <end position="206"/>
    </location>
</feature>
<keyword evidence="2 5" id="KW-0812">Transmembrane</keyword>
<evidence type="ECO:0000256" key="3">
    <source>
        <dbReference type="ARBA" id="ARBA00022989"/>
    </source>
</evidence>
<keyword evidence="4 5" id="KW-0472">Membrane</keyword>
<evidence type="ECO:0000313" key="7">
    <source>
        <dbReference type="EMBL" id="USW57028.1"/>
    </source>
</evidence>
<dbReference type="PROSITE" id="PS50850">
    <property type="entry name" value="MFS"/>
    <property type="match status" value="1"/>
</dbReference>
<dbReference type="Gene3D" id="1.20.1250.20">
    <property type="entry name" value="MFS general substrate transporter like domains"/>
    <property type="match status" value="1"/>
</dbReference>
<organism evidence="7 8">
    <name type="scientific">Septoria linicola</name>
    <dbReference type="NCBI Taxonomy" id="215465"/>
    <lineage>
        <taxon>Eukaryota</taxon>
        <taxon>Fungi</taxon>
        <taxon>Dikarya</taxon>
        <taxon>Ascomycota</taxon>
        <taxon>Pezizomycotina</taxon>
        <taxon>Dothideomycetes</taxon>
        <taxon>Dothideomycetidae</taxon>
        <taxon>Mycosphaerellales</taxon>
        <taxon>Mycosphaerellaceae</taxon>
        <taxon>Septoria</taxon>
    </lineage>
</organism>
<dbReference type="AlphaFoldDB" id="A0A9Q9B3V4"/>